<dbReference type="EMBL" id="BTSY01000001">
    <property type="protein sequence ID" value="GMT10080.1"/>
    <property type="molecule type" value="Genomic_DNA"/>
</dbReference>
<organism evidence="4 5">
    <name type="scientific">Pristionchus fissidentatus</name>
    <dbReference type="NCBI Taxonomy" id="1538716"/>
    <lineage>
        <taxon>Eukaryota</taxon>
        <taxon>Metazoa</taxon>
        <taxon>Ecdysozoa</taxon>
        <taxon>Nematoda</taxon>
        <taxon>Chromadorea</taxon>
        <taxon>Rhabditida</taxon>
        <taxon>Rhabditina</taxon>
        <taxon>Diplogasteromorpha</taxon>
        <taxon>Diplogasteroidea</taxon>
        <taxon>Neodiplogasteridae</taxon>
        <taxon>Pristionchus</taxon>
    </lineage>
</organism>
<feature type="region of interest" description="Disordered" evidence="1">
    <location>
        <begin position="220"/>
        <end position="244"/>
    </location>
</feature>
<keyword evidence="2" id="KW-0472">Membrane</keyword>
<feature type="domain" description="C2" evidence="3">
    <location>
        <begin position="23"/>
        <end position="161"/>
    </location>
</feature>
<keyword evidence="2" id="KW-0812">Transmembrane</keyword>
<protein>
    <recommendedName>
        <fullName evidence="3">C2 domain-containing protein</fullName>
    </recommendedName>
</protein>
<feature type="transmembrane region" description="Helical" evidence="2">
    <location>
        <begin position="6"/>
        <end position="26"/>
    </location>
</feature>
<feature type="non-terminal residue" evidence="4">
    <location>
        <position position="1"/>
    </location>
</feature>
<evidence type="ECO:0000313" key="5">
    <source>
        <dbReference type="Proteomes" id="UP001432322"/>
    </source>
</evidence>
<keyword evidence="5" id="KW-1185">Reference proteome</keyword>
<gene>
    <name evidence="4" type="ORF">PFISCL1PPCAC_1377</name>
</gene>
<comment type="caution">
    <text evidence="4">The sequence shown here is derived from an EMBL/GenBank/DDBJ whole genome shotgun (WGS) entry which is preliminary data.</text>
</comment>
<dbReference type="PANTHER" id="PTHR38626:SF3">
    <property type="entry name" value="PROTEIN CBG09935"/>
    <property type="match status" value="1"/>
</dbReference>
<dbReference type="InterPro" id="IPR040426">
    <property type="entry name" value="C05B5.4-like"/>
</dbReference>
<feature type="transmembrane region" description="Helical" evidence="2">
    <location>
        <begin position="192"/>
        <end position="215"/>
    </location>
</feature>
<dbReference type="Proteomes" id="UP001432322">
    <property type="component" value="Unassembled WGS sequence"/>
</dbReference>
<name>A0AAV5UWX6_9BILA</name>
<sequence>NQSIMLVFIIFFSLFSFVVSSPNFWITSQLVNIEWKEDCLTTRECSRPRFEIAHEIKSADQRFVQSISVSEQMMQSTSPFVSVFSLGSSDEVSISASVMGIDPVYAFPRVCDSTTPIRPFLPGDISARFRRVSLSDGDSKSIQVFGRCFTATIEVRRHMERCPWCEEEEEEKVEEKKAFEERSKGFFNENDVILVIALALIILILLITLIVVLTICTKSSSAASSSPPLGVYRPSSKSPSQSITSSGIFSISGSSIQTTVTIPGSPVENDYESIKGLSPIPSLDSGFAV</sequence>
<evidence type="ECO:0000313" key="4">
    <source>
        <dbReference type="EMBL" id="GMT10080.1"/>
    </source>
</evidence>
<proteinExistence type="predicted"/>
<dbReference type="PANTHER" id="PTHR38626">
    <property type="entry name" value="SKN-1 DEPENDENT ZYGOTIC TRANSCRIPT-RELATED"/>
    <property type="match status" value="1"/>
</dbReference>
<reference evidence="4" key="1">
    <citation type="submission" date="2023-10" db="EMBL/GenBank/DDBJ databases">
        <title>Genome assembly of Pristionchus species.</title>
        <authorList>
            <person name="Yoshida K."/>
            <person name="Sommer R.J."/>
        </authorList>
    </citation>
    <scope>NUCLEOTIDE SEQUENCE</scope>
    <source>
        <strain evidence="4">RS5133</strain>
    </source>
</reference>
<feature type="compositionally biased region" description="Low complexity" evidence="1">
    <location>
        <begin position="234"/>
        <end position="244"/>
    </location>
</feature>
<evidence type="ECO:0000256" key="1">
    <source>
        <dbReference type="SAM" id="MobiDB-lite"/>
    </source>
</evidence>
<accession>A0AAV5UWX6</accession>
<evidence type="ECO:0000256" key="2">
    <source>
        <dbReference type="SAM" id="Phobius"/>
    </source>
</evidence>
<dbReference type="AlphaFoldDB" id="A0AAV5UWX6"/>
<evidence type="ECO:0000259" key="3">
    <source>
        <dbReference type="Pfam" id="PF25330"/>
    </source>
</evidence>
<keyword evidence="2" id="KW-1133">Transmembrane helix</keyword>
<dbReference type="InterPro" id="IPR057569">
    <property type="entry name" value="C2_nem"/>
</dbReference>
<dbReference type="Pfam" id="PF25330">
    <property type="entry name" value="C2_nem"/>
    <property type="match status" value="1"/>
</dbReference>